<dbReference type="GO" id="GO:0043190">
    <property type="term" value="C:ATP-binding cassette (ABC) transporter complex"/>
    <property type="evidence" value="ECO:0007669"/>
    <property type="project" value="InterPro"/>
</dbReference>
<feature type="transmembrane region" description="Helical" evidence="7">
    <location>
        <begin position="168"/>
        <end position="187"/>
    </location>
</feature>
<keyword evidence="6 7" id="KW-0472">Membrane</keyword>
<dbReference type="EMBL" id="METM01000029">
    <property type="protein sequence ID" value="OGB89127.1"/>
    <property type="molecule type" value="Genomic_DNA"/>
</dbReference>
<dbReference type="GO" id="GO:0005548">
    <property type="term" value="F:phospholipid transporter activity"/>
    <property type="evidence" value="ECO:0007669"/>
    <property type="project" value="TreeGrafter"/>
</dbReference>
<sequence>MPYKRFTENIGERTLGYLEELGQISQLGWATVSGILTGKTKVKLTLEQIVKIGYESIPLALAASAFIGMVFALQVATEFVRFGAGKYVGGIMSIAMARELGPALAGIVIAARVAAAITAEIGTMKVTEQIEALQALGTNPVRYLVIPRFIACALMLPVLTIASDVVGFLGGYFVGIFVVHINPVEYMETARSLLKMWDVWGGLIKTVVFGMLIAIIACYRGLSTKGGAKGVGEATTASVVTALITIFVVNYFLSIAFFK</sequence>
<dbReference type="InterPro" id="IPR003453">
    <property type="entry name" value="ABC_MlaE_roteobac"/>
</dbReference>
<evidence type="ECO:0000313" key="9">
    <source>
        <dbReference type="Proteomes" id="UP000178724"/>
    </source>
</evidence>
<comment type="subcellular location">
    <subcellularLocation>
        <location evidence="1">Membrane</location>
        <topology evidence="1">Multi-pass membrane protein</topology>
    </subcellularLocation>
</comment>
<feature type="transmembrane region" description="Helical" evidence="7">
    <location>
        <begin position="199"/>
        <end position="222"/>
    </location>
</feature>
<protein>
    <recommendedName>
        <fullName evidence="10">ABC transporter permease</fullName>
    </recommendedName>
</protein>
<organism evidence="8 9">
    <name type="scientific">candidate division WOR-1 bacterium RIFCSPHIGHO2_01_FULL_53_15</name>
    <dbReference type="NCBI Taxonomy" id="1802564"/>
    <lineage>
        <taxon>Bacteria</taxon>
        <taxon>Bacillati</taxon>
        <taxon>Saganbacteria</taxon>
    </lineage>
</organism>
<evidence type="ECO:0000256" key="1">
    <source>
        <dbReference type="ARBA" id="ARBA00004141"/>
    </source>
</evidence>
<comment type="similarity">
    <text evidence="2 7">Belongs to the MlaE permease family.</text>
</comment>
<dbReference type="AlphaFoldDB" id="A0A1F4PZR1"/>
<reference evidence="8 9" key="1">
    <citation type="journal article" date="2016" name="Nat. Commun.">
        <title>Thousands of microbial genomes shed light on interconnected biogeochemical processes in an aquifer system.</title>
        <authorList>
            <person name="Anantharaman K."/>
            <person name="Brown C.T."/>
            <person name="Hug L.A."/>
            <person name="Sharon I."/>
            <person name="Castelle C.J."/>
            <person name="Probst A.J."/>
            <person name="Thomas B.C."/>
            <person name="Singh A."/>
            <person name="Wilkins M.J."/>
            <person name="Karaoz U."/>
            <person name="Brodie E.L."/>
            <person name="Williams K.H."/>
            <person name="Hubbard S.S."/>
            <person name="Banfield J.F."/>
        </authorList>
    </citation>
    <scope>NUCLEOTIDE SEQUENCE [LARGE SCALE GENOMIC DNA]</scope>
</reference>
<keyword evidence="5 7" id="KW-1133">Transmembrane helix</keyword>
<evidence type="ECO:0000256" key="3">
    <source>
        <dbReference type="ARBA" id="ARBA00022448"/>
    </source>
</evidence>
<dbReference type="NCBIfam" id="TIGR00056">
    <property type="entry name" value="MlaE family lipid ABC transporter permease subunit"/>
    <property type="match status" value="1"/>
</dbReference>
<accession>A0A1F4PZR1</accession>
<dbReference type="PANTHER" id="PTHR30188:SF4">
    <property type="entry name" value="PROTEIN TRIGALACTOSYLDIACYLGLYCEROL 1, CHLOROPLASTIC"/>
    <property type="match status" value="1"/>
</dbReference>
<keyword evidence="4 7" id="KW-0812">Transmembrane</keyword>
<feature type="transmembrane region" description="Helical" evidence="7">
    <location>
        <begin position="143"/>
        <end position="162"/>
    </location>
</feature>
<evidence type="ECO:0000256" key="4">
    <source>
        <dbReference type="ARBA" id="ARBA00022692"/>
    </source>
</evidence>
<evidence type="ECO:0000256" key="2">
    <source>
        <dbReference type="ARBA" id="ARBA00007556"/>
    </source>
</evidence>
<dbReference type="Pfam" id="PF02405">
    <property type="entry name" value="MlaE"/>
    <property type="match status" value="1"/>
</dbReference>
<dbReference type="Proteomes" id="UP000178724">
    <property type="component" value="Unassembled WGS sequence"/>
</dbReference>
<feature type="transmembrane region" description="Helical" evidence="7">
    <location>
        <begin position="59"/>
        <end position="80"/>
    </location>
</feature>
<evidence type="ECO:0000256" key="7">
    <source>
        <dbReference type="RuleBase" id="RU362044"/>
    </source>
</evidence>
<feature type="transmembrane region" description="Helical" evidence="7">
    <location>
        <begin position="234"/>
        <end position="258"/>
    </location>
</feature>
<evidence type="ECO:0000313" key="8">
    <source>
        <dbReference type="EMBL" id="OGB89127.1"/>
    </source>
</evidence>
<evidence type="ECO:0000256" key="6">
    <source>
        <dbReference type="ARBA" id="ARBA00023136"/>
    </source>
</evidence>
<proteinExistence type="inferred from homology"/>
<keyword evidence="3" id="KW-0813">Transport</keyword>
<dbReference type="InterPro" id="IPR030802">
    <property type="entry name" value="Permease_MalE"/>
</dbReference>
<evidence type="ECO:0000256" key="5">
    <source>
        <dbReference type="ARBA" id="ARBA00022989"/>
    </source>
</evidence>
<feature type="transmembrane region" description="Helical" evidence="7">
    <location>
        <begin position="100"/>
        <end position="122"/>
    </location>
</feature>
<evidence type="ECO:0008006" key="10">
    <source>
        <dbReference type="Google" id="ProtNLM"/>
    </source>
</evidence>
<dbReference type="PANTHER" id="PTHR30188">
    <property type="entry name" value="ABC TRANSPORTER PERMEASE PROTEIN-RELATED"/>
    <property type="match status" value="1"/>
</dbReference>
<gene>
    <name evidence="8" type="ORF">A2625_02260</name>
</gene>
<name>A0A1F4PZR1_UNCSA</name>
<comment type="caution">
    <text evidence="8">The sequence shown here is derived from an EMBL/GenBank/DDBJ whole genome shotgun (WGS) entry which is preliminary data.</text>
</comment>